<keyword evidence="13" id="KW-0472">Membrane</keyword>
<dbReference type="InterPro" id="IPR003594">
    <property type="entry name" value="HATPase_dom"/>
</dbReference>
<dbReference type="PROSITE" id="PS50885">
    <property type="entry name" value="HAMP"/>
    <property type="match status" value="1"/>
</dbReference>
<evidence type="ECO:0000259" key="15">
    <source>
        <dbReference type="PROSITE" id="PS50885"/>
    </source>
</evidence>
<keyword evidence="6 13" id="KW-0812">Transmembrane</keyword>
<evidence type="ECO:0000256" key="1">
    <source>
        <dbReference type="ARBA" id="ARBA00000085"/>
    </source>
</evidence>
<comment type="catalytic activity">
    <reaction evidence="1">
        <text>ATP + protein L-histidine = ADP + protein N-phospho-L-histidine.</text>
        <dbReference type="EC" id="2.7.13.3"/>
    </reaction>
</comment>
<evidence type="ECO:0000256" key="2">
    <source>
        <dbReference type="ARBA" id="ARBA00004236"/>
    </source>
</evidence>
<evidence type="ECO:0000256" key="4">
    <source>
        <dbReference type="ARBA" id="ARBA00022553"/>
    </source>
</evidence>
<dbReference type="PANTHER" id="PTHR42878:SF7">
    <property type="entry name" value="SENSOR HISTIDINE KINASE GLRK"/>
    <property type="match status" value="1"/>
</dbReference>
<evidence type="ECO:0000256" key="3">
    <source>
        <dbReference type="ARBA" id="ARBA00012438"/>
    </source>
</evidence>
<sequence length="471" mass="49847">MRWQPGLRTSITLTAVAVTLIATVATALVAYQLQSGATRERFVESARAGFGADAQQAHQFLVQSNSGAPKVDQVAKYMTGRIGLSWAIVNLKPLNGPVATVQNDVYSLSAASPGFSGARPTVSAVEQVRRDPRTPVTYGVGQQVVVLGEVEPDLLVAEYYSTKVMDRELLVLQLQLAAVAGLVILVGTGLGVLAARQIQRRVRTAAAAARELGAGALDTRLPVRGKDELADLAGSFNAMAQRLGESMEQLRAKEQQQQRFVADVAHDLRTPLATMLAATDSLHSTDAEDRSRSAELLGTQVRRLSTLVDDLLEMSRFDAGVADFRPETVDLAALVADAVGLSAPEAGIQVRSVGDVTVHGDPRRLHTIVRNLVSNAVHHGAMPISVGVDGASSAEVRVAVADSGPGLRPDLAPFVFDRFTRGDRARGHTPGSGLGLAIARENAVLHGGRIEVSNSPGAVFVLVLPRGEPDR</sequence>
<proteinExistence type="predicted"/>
<organism evidence="16 17">
    <name type="scientific">Kutzneria viridogrisea</name>
    <dbReference type="NCBI Taxonomy" id="47990"/>
    <lineage>
        <taxon>Bacteria</taxon>
        <taxon>Bacillati</taxon>
        <taxon>Actinomycetota</taxon>
        <taxon>Actinomycetes</taxon>
        <taxon>Pseudonocardiales</taxon>
        <taxon>Pseudonocardiaceae</taxon>
        <taxon>Kutzneria</taxon>
    </lineage>
</organism>
<dbReference type="SUPFAM" id="SSF158472">
    <property type="entry name" value="HAMP domain-like"/>
    <property type="match status" value="1"/>
</dbReference>
<evidence type="ECO:0000256" key="6">
    <source>
        <dbReference type="ARBA" id="ARBA00022692"/>
    </source>
</evidence>
<dbReference type="EC" id="2.7.13.3" evidence="3"/>
<gene>
    <name evidence="16" type="ORF">BC739_000405</name>
</gene>
<dbReference type="Proteomes" id="UP000517916">
    <property type="component" value="Unassembled WGS sequence"/>
</dbReference>
<dbReference type="EMBL" id="JACJID010000001">
    <property type="protein sequence ID" value="MBA8923208.1"/>
    <property type="molecule type" value="Genomic_DNA"/>
</dbReference>
<keyword evidence="10 13" id="KW-1133">Transmembrane helix</keyword>
<keyword evidence="8 16" id="KW-0418">Kinase</keyword>
<feature type="domain" description="Histidine kinase" evidence="14">
    <location>
        <begin position="263"/>
        <end position="468"/>
    </location>
</feature>
<dbReference type="CDD" id="cd06225">
    <property type="entry name" value="HAMP"/>
    <property type="match status" value="1"/>
</dbReference>
<dbReference type="PROSITE" id="PS50109">
    <property type="entry name" value="HIS_KIN"/>
    <property type="match status" value="1"/>
</dbReference>
<dbReference type="GO" id="GO:0004673">
    <property type="term" value="F:protein histidine kinase activity"/>
    <property type="evidence" value="ECO:0007669"/>
    <property type="project" value="UniProtKB-EC"/>
</dbReference>
<evidence type="ECO:0000259" key="14">
    <source>
        <dbReference type="PROSITE" id="PS50109"/>
    </source>
</evidence>
<name>A0ABR6B8L8_9PSEU</name>
<keyword evidence="17" id="KW-1185">Reference proteome</keyword>
<evidence type="ECO:0000256" key="11">
    <source>
        <dbReference type="ARBA" id="ARBA00023012"/>
    </source>
</evidence>
<dbReference type="InterPro" id="IPR003661">
    <property type="entry name" value="HisK_dim/P_dom"/>
</dbReference>
<keyword evidence="11" id="KW-0902">Two-component regulatory system</keyword>
<keyword evidence="5 16" id="KW-0808">Transferase</keyword>
<dbReference type="SMART" id="SM00387">
    <property type="entry name" value="HATPase_c"/>
    <property type="match status" value="1"/>
</dbReference>
<evidence type="ECO:0000256" key="5">
    <source>
        <dbReference type="ARBA" id="ARBA00022679"/>
    </source>
</evidence>
<keyword evidence="9" id="KW-0067">ATP-binding</keyword>
<evidence type="ECO:0000256" key="12">
    <source>
        <dbReference type="ARBA" id="ARBA00039401"/>
    </source>
</evidence>
<feature type="transmembrane region" description="Helical" evidence="13">
    <location>
        <begin position="170"/>
        <end position="193"/>
    </location>
</feature>
<dbReference type="InterPro" id="IPR036890">
    <property type="entry name" value="HATPase_C_sf"/>
</dbReference>
<dbReference type="Gene3D" id="1.10.287.130">
    <property type="match status" value="1"/>
</dbReference>
<evidence type="ECO:0000313" key="17">
    <source>
        <dbReference type="Proteomes" id="UP000517916"/>
    </source>
</evidence>
<evidence type="ECO:0000256" key="8">
    <source>
        <dbReference type="ARBA" id="ARBA00022777"/>
    </source>
</evidence>
<dbReference type="CDD" id="cd00082">
    <property type="entry name" value="HisKA"/>
    <property type="match status" value="1"/>
</dbReference>
<dbReference type="SUPFAM" id="SSF55874">
    <property type="entry name" value="ATPase domain of HSP90 chaperone/DNA topoisomerase II/histidine kinase"/>
    <property type="match status" value="1"/>
</dbReference>
<evidence type="ECO:0000313" key="16">
    <source>
        <dbReference type="EMBL" id="MBA8923208.1"/>
    </source>
</evidence>
<dbReference type="InterPro" id="IPR004358">
    <property type="entry name" value="Sig_transdc_His_kin-like_C"/>
</dbReference>
<feature type="domain" description="HAMP" evidence="15">
    <location>
        <begin position="196"/>
        <end position="248"/>
    </location>
</feature>
<dbReference type="InterPro" id="IPR036097">
    <property type="entry name" value="HisK_dim/P_sf"/>
</dbReference>
<dbReference type="CDD" id="cd00075">
    <property type="entry name" value="HATPase"/>
    <property type="match status" value="1"/>
</dbReference>
<dbReference type="Pfam" id="PF02518">
    <property type="entry name" value="HATPase_c"/>
    <property type="match status" value="1"/>
</dbReference>
<comment type="caution">
    <text evidence="16">The sequence shown here is derived from an EMBL/GenBank/DDBJ whole genome shotgun (WGS) entry which is preliminary data.</text>
</comment>
<dbReference type="PRINTS" id="PR00344">
    <property type="entry name" value="BCTRLSENSOR"/>
</dbReference>
<keyword evidence="4" id="KW-0597">Phosphoprotein</keyword>
<dbReference type="Pfam" id="PF00512">
    <property type="entry name" value="HisKA"/>
    <property type="match status" value="1"/>
</dbReference>
<evidence type="ECO:0000256" key="9">
    <source>
        <dbReference type="ARBA" id="ARBA00022840"/>
    </source>
</evidence>
<dbReference type="SUPFAM" id="SSF47384">
    <property type="entry name" value="Homodimeric domain of signal transducing histidine kinase"/>
    <property type="match status" value="1"/>
</dbReference>
<evidence type="ECO:0000256" key="7">
    <source>
        <dbReference type="ARBA" id="ARBA00022741"/>
    </source>
</evidence>
<dbReference type="Gene3D" id="3.30.565.10">
    <property type="entry name" value="Histidine kinase-like ATPase, C-terminal domain"/>
    <property type="match status" value="1"/>
</dbReference>
<evidence type="ECO:0000256" key="10">
    <source>
        <dbReference type="ARBA" id="ARBA00022989"/>
    </source>
</evidence>
<dbReference type="SMART" id="SM00304">
    <property type="entry name" value="HAMP"/>
    <property type="match status" value="1"/>
</dbReference>
<dbReference type="InterPro" id="IPR003660">
    <property type="entry name" value="HAMP_dom"/>
</dbReference>
<dbReference type="Pfam" id="PF00672">
    <property type="entry name" value="HAMP"/>
    <property type="match status" value="1"/>
</dbReference>
<dbReference type="SMART" id="SM00388">
    <property type="entry name" value="HisKA"/>
    <property type="match status" value="1"/>
</dbReference>
<dbReference type="RefSeq" id="WP_318295835.1">
    <property type="nucleotide sequence ID" value="NZ_BAAABQ010000046.1"/>
</dbReference>
<keyword evidence="7" id="KW-0547">Nucleotide-binding</keyword>
<dbReference type="InterPro" id="IPR050351">
    <property type="entry name" value="BphY/WalK/GraS-like"/>
</dbReference>
<protein>
    <recommendedName>
        <fullName evidence="12">Sensor-like histidine kinase SenX3</fullName>
        <ecNumber evidence="3">2.7.13.3</ecNumber>
    </recommendedName>
</protein>
<evidence type="ECO:0000256" key="13">
    <source>
        <dbReference type="SAM" id="Phobius"/>
    </source>
</evidence>
<dbReference type="Gene3D" id="6.10.340.10">
    <property type="match status" value="1"/>
</dbReference>
<comment type="subcellular location">
    <subcellularLocation>
        <location evidence="2">Cell membrane</location>
    </subcellularLocation>
</comment>
<dbReference type="InterPro" id="IPR005467">
    <property type="entry name" value="His_kinase_dom"/>
</dbReference>
<accession>A0ABR6B8L8</accession>
<reference evidence="16 17" key="1">
    <citation type="submission" date="2020-08" db="EMBL/GenBank/DDBJ databases">
        <title>Genomic Encyclopedia of Archaeal and Bacterial Type Strains, Phase II (KMG-II): from individual species to whole genera.</title>
        <authorList>
            <person name="Goeker M."/>
        </authorList>
    </citation>
    <scope>NUCLEOTIDE SEQUENCE [LARGE SCALE GENOMIC DNA]</scope>
    <source>
        <strain evidence="16 17">DSM 43850</strain>
    </source>
</reference>
<dbReference type="PANTHER" id="PTHR42878">
    <property type="entry name" value="TWO-COMPONENT HISTIDINE KINASE"/>
    <property type="match status" value="1"/>
</dbReference>